<feature type="transmembrane region" description="Helical" evidence="2">
    <location>
        <begin position="49"/>
        <end position="74"/>
    </location>
</feature>
<name>A0A6A6IKH8_9PLEO</name>
<evidence type="ECO:0000313" key="4">
    <source>
        <dbReference type="Proteomes" id="UP000800094"/>
    </source>
</evidence>
<dbReference type="PANTHER" id="PTHR42069">
    <property type="entry name" value="HYPHAL ANASTAMOSIS-8 PROTEIN"/>
    <property type="match status" value="1"/>
</dbReference>
<dbReference type="GeneID" id="54575012"/>
<evidence type="ECO:0000313" key="3">
    <source>
        <dbReference type="EMBL" id="KAF2249993.1"/>
    </source>
</evidence>
<keyword evidence="4" id="KW-1185">Reference proteome</keyword>
<dbReference type="Proteomes" id="UP000800094">
    <property type="component" value="Unassembled WGS sequence"/>
</dbReference>
<feature type="transmembrane region" description="Helical" evidence="2">
    <location>
        <begin position="137"/>
        <end position="157"/>
    </location>
</feature>
<feature type="region of interest" description="Disordered" evidence="1">
    <location>
        <begin position="1"/>
        <end position="39"/>
    </location>
</feature>
<keyword evidence="2" id="KW-1133">Transmembrane helix</keyword>
<proteinExistence type="predicted"/>
<keyword evidence="2" id="KW-0812">Transmembrane</keyword>
<keyword evidence="2" id="KW-0472">Membrane</keyword>
<evidence type="ECO:0000256" key="1">
    <source>
        <dbReference type="SAM" id="MobiDB-lite"/>
    </source>
</evidence>
<feature type="transmembrane region" description="Helical" evidence="2">
    <location>
        <begin position="199"/>
        <end position="222"/>
    </location>
</feature>
<sequence>MDQSTAYEPHTQLLPTSKDPLEKAAAKRRSKARKNATASGGRTAARLRLCIRILSFALTATIVVVLAHAVSVYYSTRSKTTNENALHVELRMWPTDLVMKPTLLLLGAAATATLLSGVLCLASLVPAVRHINTLGNVSTTIVSTICIALWIAVLAYYRVVDVDASSKHDLLTFTCLHQKNTHIFQVTGNMHSLCLQMRYSWWGAVAVGVLEVGALVTVVWGWMVMKKEGSYVEIGKGDRKTGGR</sequence>
<protein>
    <recommendedName>
        <fullName evidence="5">MARVEL domain-containing protein</fullName>
    </recommendedName>
</protein>
<evidence type="ECO:0000256" key="2">
    <source>
        <dbReference type="SAM" id="Phobius"/>
    </source>
</evidence>
<organism evidence="3 4">
    <name type="scientific">Trematosphaeria pertusa</name>
    <dbReference type="NCBI Taxonomy" id="390896"/>
    <lineage>
        <taxon>Eukaryota</taxon>
        <taxon>Fungi</taxon>
        <taxon>Dikarya</taxon>
        <taxon>Ascomycota</taxon>
        <taxon>Pezizomycotina</taxon>
        <taxon>Dothideomycetes</taxon>
        <taxon>Pleosporomycetidae</taxon>
        <taxon>Pleosporales</taxon>
        <taxon>Massarineae</taxon>
        <taxon>Trematosphaeriaceae</taxon>
        <taxon>Trematosphaeria</taxon>
    </lineage>
</organism>
<dbReference type="AlphaFoldDB" id="A0A6A6IKH8"/>
<evidence type="ECO:0008006" key="5">
    <source>
        <dbReference type="Google" id="ProtNLM"/>
    </source>
</evidence>
<reference evidence="3" key="1">
    <citation type="journal article" date="2020" name="Stud. Mycol.">
        <title>101 Dothideomycetes genomes: a test case for predicting lifestyles and emergence of pathogens.</title>
        <authorList>
            <person name="Haridas S."/>
            <person name="Albert R."/>
            <person name="Binder M."/>
            <person name="Bloem J."/>
            <person name="Labutti K."/>
            <person name="Salamov A."/>
            <person name="Andreopoulos B."/>
            <person name="Baker S."/>
            <person name="Barry K."/>
            <person name="Bills G."/>
            <person name="Bluhm B."/>
            <person name="Cannon C."/>
            <person name="Castanera R."/>
            <person name="Culley D."/>
            <person name="Daum C."/>
            <person name="Ezra D."/>
            <person name="Gonzalez J."/>
            <person name="Henrissat B."/>
            <person name="Kuo A."/>
            <person name="Liang C."/>
            <person name="Lipzen A."/>
            <person name="Lutzoni F."/>
            <person name="Magnuson J."/>
            <person name="Mondo S."/>
            <person name="Nolan M."/>
            <person name="Ohm R."/>
            <person name="Pangilinan J."/>
            <person name="Park H.-J."/>
            <person name="Ramirez L."/>
            <person name="Alfaro M."/>
            <person name="Sun H."/>
            <person name="Tritt A."/>
            <person name="Yoshinaga Y."/>
            <person name="Zwiers L.-H."/>
            <person name="Turgeon B."/>
            <person name="Goodwin S."/>
            <person name="Spatafora J."/>
            <person name="Crous P."/>
            <person name="Grigoriev I."/>
        </authorList>
    </citation>
    <scope>NUCLEOTIDE SEQUENCE</scope>
    <source>
        <strain evidence="3">CBS 122368</strain>
    </source>
</reference>
<gene>
    <name evidence="3" type="ORF">BU26DRAFT_294038</name>
</gene>
<dbReference type="PANTHER" id="PTHR42069:SF1">
    <property type="entry name" value="MARVEL DOMAIN-CONTAINING PROTEIN"/>
    <property type="match status" value="1"/>
</dbReference>
<dbReference type="RefSeq" id="XP_033684997.1">
    <property type="nucleotide sequence ID" value="XM_033821682.1"/>
</dbReference>
<dbReference type="OrthoDB" id="5400774at2759"/>
<feature type="transmembrane region" description="Helical" evidence="2">
    <location>
        <begin position="103"/>
        <end position="125"/>
    </location>
</feature>
<dbReference type="EMBL" id="ML987194">
    <property type="protein sequence ID" value="KAF2249993.1"/>
    <property type="molecule type" value="Genomic_DNA"/>
</dbReference>
<accession>A0A6A6IKH8</accession>